<evidence type="ECO:0000313" key="2">
    <source>
        <dbReference type="Proteomes" id="UP000837857"/>
    </source>
</evidence>
<dbReference type="EMBL" id="OW152816">
    <property type="protein sequence ID" value="CAH2067546.1"/>
    <property type="molecule type" value="Genomic_DNA"/>
</dbReference>
<evidence type="ECO:0000313" key="1">
    <source>
        <dbReference type="EMBL" id="CAH2067546.1"/>
    </source>
</evidence>
<keyword evidence="2" id="KW-1185">Reference proteome</keyword>
<accession>A0ABN8IV93</accession>
<feature type="non-terminal residue" evidence="1">
    <location>
        <position position="78"/>
    </location>
</feature>
<reference evidence="1" key="1">
    <citation type="submission" date="2022-03" db="EMBL/GenBank/DDBJ databases">
        <authorList>
            <person name="Martin H S."/>
        </authorList>
    </citation>
    <scope>NUCLEOTIDE SEQUENCE</scope>
</reference>
<name>A0ABN8IV93_9NEOP</name>
<protein>
    <submittedName>
        <fullName evidence="1">Uncharacterized protein</fullName>
    </submittedName>
</protein>
<sequence>MLRDSYQTWRRDEVMVFNVIDINWAPVRPHVHNSNRITGTSGPKIHPWRAIGSINAIRIPHLVWEFTSLVIFSESHAN</sequence>
<dbReference type="Proteomes" id="UP000837857">
    <property type="component" value="Chromosome 4"/>
</dbReference>
<gene>
    <name evidence="1" type="ORF">IPOD504_LOCUS13925</name>
</gene>
<organism evidence="1 2">
    <name type="scientific">Iphiclides podalirius</name>
    <name type="common">scarce swallowtail</name>
    <dbReference type="NCBI Taxonomy" id="110791"/>
    <lineage>
        <taxon>Eukaryota</taxon>
        <taxon>Metazoa</taxon>
        <taxon>Ecdysozoa</taxon>
        <taxon>Arthropoda</taxon>
        <taxon>Hexapoda</taxon>
        <taxon>Insecta</taxon>
        <taxon>Pterygota</taxon>
        <taxon>Neoptera</taxon>
        <taxon>Endopterygota</taxon>
        <taxon>Lepidoptera</taxon>
        <taxon>Glossata</taxon>
        <taxon>Ditrysia</taxon>
        <taxon>Papilionoidea</taxon>
        <taxon>Papilionidae</taxon>
        <taxon>Papilioninae</taxon>
        <taxon>Iphiclides</taxon>
    </lineage>
</organism>
<proteinExistence type="predicted"/>